<evidence type="ECO:0000313" key="3">
    <source>
        <dbReference type="Proteomes" id="UP000664940"/>
    </source>
</evidence>
<feature type="transmembrane region" description="Helical" evidence="1">
    <location>
        <begin position="107"/>
        <end position="126"/>
    </location>
</feature>
<dbReference type="EMBL" id="JABVXQ010000014">
    <property type="protein sequence ID" value="KAF6078063.1"/>
    <property type="molecule type" value="Genomic_DNA"/>
</dbReference>
<proteinExistence type="predicted"/>
<name>A0A833YF24_9CHIR</name>
<keyword evidence="1" id="KW-0812">Transmembrane</keyword>
<accession>A0A833YF24</accession>
<reference evidence="2 3" key="1">
    <citation type="journal article" date="2020" name="Nature">
        <title>Six reference-quality genomes reveal evolution of bat adaptations.</title>
        <authorList>
            <person name="Jebb D."/>
            <person name="Huang Z."/>
            <person name="Pippel M."/>
            <person name="Hughes G.M."/>
            <person name="Lavrichenko K."/>
            <person name="Devanna P."/>
            <person name="Winkler S."/>
            <person name="Jermiin L.S."/>
            <person name="Skirmuntt E.C."/>
            <person name="Katzourakis A."/>
            <person name="Burkitt-Gray L."/>
            <person name="Ray D.A."/>
            <person name="Sullivan K.A.M."/>
            <person name="Roscito J.G."/>
            <person name="Kirilenko B.M."/>
            <person name="Davalos L.M."/>
            <person name="Corthals A.P."/>
            <person name="Power M.L."/>
            <person name="Jones G."/>
            <person name="Ransome R.D."/>
            <person name="Dechmann D.K.N."/>
            <person name="Locatelli A.G."/>
            <person name="Puechmaille S.J."/>
            <person name="Fedrigo O."/>
            <person name="Jarvis E.D."/>
            <person name="Hiller M."/>
            <person name="Vernes S.C."/>
            <person name="Myers E.W."/>
            <person name="Teeling E.C."/>
        </authorList>
    </citation>
    <scope>NUCLEOTIDE SEQUENCE [LARGE SCALE GENOMIC DNA]</scope>
    <source>
        <strain evidence="2">Bat1K_MPI-CBG_1</strain>
    </source>
</reference>
<protein>
    <submittedName>
        <fullName evidence="2">Uncharacterized protein</fullName>
    </submittedName>
</protein>
<comment type="caution">
    <text evidence="2">The sequence shown here is derived from an EMBL/GenBank/DDBJ whole genome shotgun (WGS) entry which is preliminary data.</text>
</comment>
<evidence type="ECO:0000256" key="1">
    <source>
        <dbReference type="SAM" id="Phobius"/>
    </source>
</evidence>
<gene>
    <name evidence="2" type="ORF">HJG60_008997</name>
</gene>
<sequence length="127" mass="15088">MFNFFSFVLFFPSPFHITSQFFFHFTLIPNNPLLLVFYFLFFLFRLYIFHHIIVIPNPTASSPGLNQLCHLPELYYHSCKLYFLSHHSMSLSPTLNISPLSNLTEMLFCQLTFVFPLIKVLFLFHLL</sequence>
<feature type="transmembrane region" description="Helical" evidence="1">
    <location>
        <begin position="35"/>
        <end position="55"/>
    </location>
</feature>
<keyword evidence="1" id="KW-0472">Membrane</keyword>
<evidence type="ECO:0000313" key="2">
    <source>
        <dbReference type="EMBL" id="KAF6078063.1"/>
    </source>
</evidence>
<dbReference type="AlphaFoldDB" id="A0A833YF24"/>
<dbReference type="Proteomes" id="UP000664940">
    <property type="component" value="Unassembled WGS sequence"/>
</dbReference>
<keyword evidence="1" id="KW-1133">Transmembrane helix</keyword>
<organism evidence="2 3">
    <name type="scientific">Phyllostomus discolor</name>
    <name type="common">pale spear-nosed bat</name>
    <dbReference type="NCBI Taxonomy" id="89673"/>
    <lineage>
        <taxon>Eukaryota</taxon>
        <taxon>Metazoa</taxon>
        <taxon>Chordata</taxon>
        <taxon>Craniata</taxon>
        <taxon>Vertebrata</taxon>
        <taxon>Euteleostomi</taxon>
        <taxon>Mammalia</taxon>
        <taxon>Eutheria</taxon>
        <taxon>Laurasiatheria</taxon>
        <taxon>Chiroptera</taxon>
        <taxon>Yangochiroptera</taxon>
        <taxon>Phyllostomidae</taxon>
        <taxon>Phyllostominae</taxon>
        <taxon>Phyllostomus</taxon>
    </lineage>
</organism>